<feature type="compositionally biased region" description="Basic and acidic residues" evidence="1">
    <location>
        <begin position="85"/>
        <end position="94"/>
    </location>
</feature>
<dbReference type="GO" id="GO:0005786">
    <property type="term" value="C:signal recognition particle, endoplasmic reticulum targeting"/>
    <property type="evidence" value="ECO:0007669"/>
    <property type="project" value="TreeGrafter"/>
</dbReference>
<evidence type="ECO:0000313" key="6">
    <source>
        <dbReference type="Proteomes" id="UP000182334"/>
    </source>
</evidence>
<feature type="compositionally biased region" description="Basic residues" evidence="1">
    <location>
        <begin position="135"/>
        <end position="145"/>
    </location>
</feature>
<evidence type="ECO:0000259" key="2">
    <source>
        <dbReference type="Pfam" id="PF05486"/>
    </source>
</evidence>
<dbReference type="InterPro" id="IPR039914">
    <property type="entry name" value="SRP9-like"/>
</dbReference>
<evidence type="ECO:0000256" key="1">
    <source>
        <dbReference type="SAM" id="MobiDB-lite"/>
    </source>
</evidence>
<dbReference type="OrthoDB" id="5419752at2759"/>
<dbReference type="PANTHER" id="PTHR12834">
    <property type="entry name" value="SIGNAL RECOGNITION PARTICLE 9 KDA PROTEIN"/>
    <property type="match status" value="1"/>
</dbReference>
<dbReference type="EMBL" id="LT635764">
    <property type="protein sequence ID" value="SGZ48251.1"/>
    <property type="molecule type" value="Genomic_DNA"/>
</dbReference>
<feature type="region of interest" description="Disordered" evidence="1">
    <location>
        <begin position="106"/>
        <end position="145"/>
    </location>
</feature>
<dbReference type="InterPro" id="IPR039432">
    <property type="entry name" value="SRP9_dom"/>
</dbReference>
<proteinExistence type="predicted"/>
<dbReference type="AlphaFoldDB" id="A0A1L0BDN9"/>
<evidence type="ECO:0000313" key="5">
    <source>
        <dbReference type="Proteomes" id="UP000182259"/>
    </source>
</evidence>
<evidence type="ECO:0000313" key="4">
    <source>
        <dbReference type="EMBL" id="SGZ52848.1"/>
    </source>
</evidence>
<keyword evidence="6" id="KW-1185">Reference proteome</keyword>
<dbReference type="GO" id="GO:0006614">
    <property type="term" value="P:SRP-dependent cotranslational protein targeting to membrane"/>
    <property type="evidence" value="ECO:0007669"/>
    <property type="project" value="InterPro"/>
</dbReference>
<sequence>METFIQSTSDLLEAFPGATVLITYSNVSKKTKSEDAKRASNVLKFKVYDSHLGKCIKYSTHKSKELSRLLTFLGPHGVSMKRKHDGGDVSEKKQKLGVGAASVMSNVKVEETEHETVESNAATPAPEEGSTATSSKKKKKKGKKK</sequence>
<feature type="region of interest" description="Disordered" evidence="1">
    <location>
        <begin position="78"/>
        <end position="97"/>
    </location>
</feature>
<dbReference type="PANTHER" id="PTHR12834:SF12">
    <property type="entry name" value="SIGNAL RECOGNITION PARTICLE 9 KDA PROTEIN"/>
    <property type="match status" value="1"/>
</dbReference>
<evidence type="ECO:0000313" key="3">
    <source>
        <dbReference type="EMBL" id="SGZ48251.1"/>
    </source>
</evidence>
<accession>A0A1L0BDN9</accession>
<organism evidence="3 5">
    <name type="scientific">Sungouiella intermedia</name>
    <dbReference type="NCBI Taxonomy" id="45354"/>
    <lineage>
        <taxon>Eukaryota</taxon>
        <taxon>Fungi</taxon>
        <taxon>Dikarya</taxon>
        <taxon>Ascomycota</taxon>
        <taxon>Saccharomycotina</taxon>
        <taxon>Pichiomycetes</taxon>
        <taxon>Metschnikowiaceae</taxon>
        <taxon>Sungouiella</taxon>
    </lineage>
</organism>
<gene>
    <name evidence="3" type="ORF">SAMEA4029009_CIC11G00000003790</name>
    <name evidence="4" type="ORF">SAMEA4029010_CIC11G00000002804</name>
</gene>
<dbReference type="Proteomes" id="UP000182334">
    <property type="component" value="Chromosome III"/>
</dbReference>
<dbReference type="STRING" id="45354.A0A1L0BDN9"/>
<protein>
    <submittedName>
        <fullName evidence="4">CIC11C00000002804</fullName>
    </submittedName>
    <submittedName>
        <fullName evidence="3">CIC11C00000003790</fullName>
    </submittedName>
</protein>
<reference evidence="5 6" key="1">
    <citation type="submission" date="2016-10" db="EMBL/GenBank/DDBJ databases">
        <authorList>
            <person name="de Groot N.N."/>
        </authorList>
    </citation>
    <scope>NUCLEOTIDE SEQUENCE [LARGE SCALE GENOMIC DNA]</scope>
    <source>
        <strain evidence="4 6">CBS 141442</strain>
        <strain evidence="3 5">PYCC 4715</strain>
    </source>
</reference>
<dbReference type="Proteomes" id="UP000182259">
    <property type="component" value="Chromosome I"/>
</dbReference>
<feature type="compositionally biased region" description="Basic and acidic residues" evidence="1">
    <location>
        <begin position="108"/>
        <end position="117"/>
    </location>
</feature>
<dbReference type="EMBL" id="LT635758">
    <property type="protein sequence ID" value="SGZ52848.1"/>
    <property type="molecule type" value="Genomic_DNA"/>
</dbReference>
<feature type="domain" description="SRP9" evidence="2">
    <location>
        <begin position="2"/>
        <end position="80"/>
    </location>
</feature>
<name>A0A1L0BDN9_9ASCO</name>
<dbReference type="Pfam" id="PF05486">
    <property type="entry name" value="SRP9-21"/>
    <property type="match status" value="1"/>
</dbReference>